<reference evidence="5" key="1">
    <citation type="submission" date="2016-11" db="EMBL/GenBank/DDBJ databases">
        <authorList>
            <person name="Varghese N."/>
            <person name="Submissions S."/>
        </authorList>
    </citation>
    <scope>NUCLEOTIDE SEQUENCE [LARGE SCALE GENOMIC DNA]</scope>
    <source>
        <strain evidence="5">DSM 100572</strain>
    </source>
</reference>
<feature type="signal peptide" evidence="2">
    <location>
        <begin position="1"/>
        <end position="19"/>
    </location>
</feature>
<dbReference type="PANTHER" id="PTHR37842">
    <property type="match status" value="1"/>
</dbReference>
<accession>A0A1M5UIY0</accession>
<dbReference type="GO" id="GO:0016787">
    <property type="term" value="F:hydrolase activity"/>
    <property type="evidence" value="ECO:0007669"/>
    <property type="project" value="UniProtKB-KW"/>
</dbReference>
<proteinExistence type="predicted"/>
<dbReference type="InterPro" id="IPR042301">
    <property type="entry name" value="GH115_sf"/>
</dbReference>
<dbReference type="InterPro" id="IPR031924">
    <property type="entry name" value="GH115"/>
</dbReference>
<keyword evidence="5" id="KW-1185">Reference proteome</keyword>
<dbReference type="GO" id="GO:0005975">
    <property type="term" value="P:carbohydrate metabolic process"/>
    <property type="evidence" value="ECO:0007669"/>
    <property type="project" value="UniProtKB-ARBA"/>
</dbReference>
<dbReference type="STRING" id="1195760.SAMN05444281_1293"/>
<organism evidence="4 5">
    <name type="scientific">Wenyingzhuangia marina</name>
    <dbReference type="NCBI Taxonomy" id="1195760"/>
    <lineage>
        <taxon>Bacteria</taxon>
        <taxon>Pseudomonadati</taxon>
        <taxon>Bacteroidota</taxon>
        <taxon>Flavobacteriia</taxon>
        <taxon>Flavobacteriales</taxon>
        <taxon>Flavobacteriaceae</taxon>
        <taxon>Wenyingzhuangia</taxon>
    </lineage>
</organism>
<protein>
    <submittedName>
        <fullName evidence="4">Glycosyl hydrolase family 115</fullName>
    </submittedName>
</protein>
<dbReference type="RefSeq" id="WP_073119493.1">
    <property type="nucleotide sequence ID" value="NZ_BMEN01000002.1"/>
</dbReference>
<evidence type="ECO:0000313" key="4">
    <source>
        <dbReference type="EMBL" id="SHH62937.1"/>
    </source>
</evidence>
<dbReference type="Pfam" id="PF17829">
    <property type="entry name" value="GH115_C"/>
    <property type="match status" value="1"/>
</dbReference>
<gene>
    <name evidence="4" type="ORF">SAMN05444281_1293</name>
</gene>
<dbReference type="Gene3D" id="2.60.120.1620">
    <property type="match status" value="1"/>
</dbReference>
<evidence type="ECO:0000313" key="5">
    <source>
        <dbReference type="Proteomes" id="UP000184109"/>
    </source>
</evidence>
<dbReference type="SUPFAM" id="SSF55545">
    <property type="entry name" value="beta-N-acetylhexosaminidase-like domain"/>
    <property type="match status" value="1"/>
</dbReference>
<dbReference type="AlphaFoldDB" id="A0A1M5UIY0"/>
<feature type="chain" id="PRO_5012748150" evidence="2">
    <location>
        <begin position="20"/>
        <end position="963"/>
    </location>
</feature>
<keyword evidence="1 4" id="KW-0378">Hydrolase</keyword>
<dbReference type="Gene3D" id="3.20.20.520">
    <property type="entry name" value="Glycosyl hydrolase family 115"/>
    <property type="match status" value="1"/>
</dbReference>
<evidence type="ECO:0000256" key="2">
    <source>
        <dbReference type="SAM" id="SignalP"/>
    </source>
</evidence>
<dbReference type="PROSITE" id="PS51257">
    <property type="entry name" value="PROKAR_LIPOPROTEIN"/>
    <property type="match status" value="1"/>
</dbReference>
<sequence length="963" mass="109823">MRYFFQGLTLLIFSTTVIACSSNTKYKATTAGFEIYKDQNKAAILYDSKGDDLDSIAAYLLSDDIFKVTGYQPKVHTDYKNVEGSVIVIGSLQSEMMAAFINKKTINTTFLNQTESYLYKTVENPSKKINKAFLIAGTDARGTAFGVFDLSKKIGVSPWNWWADVPAKKSIKLVLNQPEFYSKEPSVSYRGIFINDEDWGLQPWAAHNYEPETGDIGPKTYAKVFELLLRLKANTIWPAMHPSTKAFFHYPGNRKMAELYHIALGSSHAEPMLRNNVDEWDEHKNGRFNYKTNKENVFKYWEDRVKEAKDIDGVYTIGMRGVHDSGMEGVKSKEEAVEVLSKVIADQRGMIKKHINSDVTKVPQAFTVYKEVLDLYKNGLEVPEDITLVWTDDNYGYIRSLSNKEEQKRVGGGGVYYHASYWGRPHDYLWLSSTNPYLIHEEMMKAYELNNKEIWILNVGDIKPAEYNMQLFMDMAYDAESFKNPLAVKKHKEAFFKETFNEELGTEIAAIKQKYYQLAFERKPEFMGWSQTERTTPIYKTDYNALSYGDEIQQRIDAYVSLENRVDLVEEKLPEEMKSAFFQLVAYPVKGAANMNKKFMYKDKALTYAAQSRKSAYQYKKLANQSYQNIVALTKEYNTISNGKWKGMMDMKPRRLPVYDNPEIDLSTINDKDLVGISVEDTLTVKGVDYLPTFYVKDKATYFVDVFLKSANHADWSVNQLPKWLGVSQKAGVLNDQKTEDRILFSINWEAWKQAGNPKNGEIKIEVGELSKNIQLLVSDSYQNISTSGIVEKNNLALVYAENFVANNSSNDQSWKVSKGLGHSQAVVQASAIEKTSKSKLENGAVLTYEIFTETITDKATLQLVAIPTHPLTTDGKVRIGVQWNDEPVTIVDFKTYGRSSEWKQNVLRNKARKNLKVSLKKKGKQTLKIYAVDAGVSLDYVVLNTKESKFPYHLGTETIISR</sequence>
<dbReference type="EMBL" id="FQXQ01000002">
    <property type="protein sequence ID" value="SHH62937.1"/>
    <property type="molecule type" value="Genomic_DNA"/>
</dbReference>
<evidence type="ECO:0000259" key="3">
    <source>
        <dbReference type="Pfam" id="PF17829"/>
    </source>
</evidence>
<dbReference type="Pfam" id="PF15979">
    <property type="entry name" value="Glyco_hydro_115"/>
    <property type="match status" value="1"/>
</dbReference>
<dbReference type="Gene3D" id="1.20.58.2150">
    <property type="match status" value="1"/>
</dbReference>
<feature type="domain" description="Gylcosyl hydrolase 115 C-terminal" evidence="3">
    <location>
        <begin position="791"/>
        <end position="950"/>
    </location>
</feature>
<dbReference type="Proteomes" id="UP000184109">
    <property type="component" value="Unassembled WGS sequence"/>
</dbReference>
<keyword evidence="2" id="KW-0732">Signal</keyword>
<dbReference type="PANTHER" id="PTHR37842:SF2">
    <property type="entry name" value="GYLCOSYL HYDROLASE 115 C-TERMINAL DOMAIN-CONTAINING PROTEIN"/>
    <property type="match status" value="1"/>
</dbReference>
<dbReference type="InterPro" id="IPR041437">
    <property type="entry name" value="GH115_C"/>
</dbReference>
<evidence type="ECO:0000256" key="1">
    <source>
        <dbReference type="ARBA" id="ARBA00022801"/>
    </source>
</evidence>
<name>A0A1M5UIY0_9FLAO</name>
<dbReference type="OrthoDB" id="8727830at2"/>
<dbReference type="InterPro" id="IPR029018">
    <property type="entry name" value="Hex-like_dom2"/>
</dbReference>
<dbReference type="Gene3D" id="3.30.379.10">
    <property type="entry name" value="Chitobiase/beta-hexosaminidase domain 2-like"/>
    <property type="match status" value="1"/>
</dbReference>